<protein>
    <submittedName>
        <fullName evidence="1">Tyrosine/serine protein phosphatase</fullName>
    </submittedName>
</protein>
<proteinExistence type="predicted"/>
<evidence type="ECO:0000313" key="2">
    <source>
        <dbReference type="Proteomes" id="UP001497700"/>
    </source>
</evidence>
<gene>
    <name evidence="1" type="ORF">F4820DRAFT_137433</name>
</gene>
<sequence>MSLTFDNILNFRDVGKTVNDHMGRKLVREGVLYRSARPDDASPADRRKLRDELGVKTVMDLRSKTEHLKQAQKRQADLLVPALLQSNAALAEPVQIPGLRYREVRVTGRRFERFLLSQLSWWNYFKLIFLFVIGYRMQAVSILGREVMLPRGLIGLGLITMDESGPEVAEALRTFIEPSSLPVLVHCTQGKDRTGLVVALALMVLGVRAPAIQHDYLLSREGLEAEKEGRLEEIRELGLTPDWGDCPGDFVAKVEAHLNGKYGGVDGYLDSIEFGSAERQRLIEVLGA</sequence>
<keyword evidence="2" id="KW-1185">Reference proteome</keyword>
<name>A0ACB9Z972_9PEZI</name>
<comment type="caution">
    <text evidence="1">The sequence shown here is derived from an EMBL/GenBank/DDBJ whole genome shotgun (WGS) entry which is preliminary data.</text>
</comment>
<accession>A0ACB9Z972</accession>
<evidence type="ECO:0000313" key="1">
    <source>
        <dbReference type="EMBL" id="KAI4868344.1"/>
    </source>
</evidence>
<dbReference type="EMBL" id="MU393439">
    <property type="protein sequence ID" value="KAI4868344.1"/>
    <property type="molecule type" value="Genomic_DNA"/>
</dbReference>
<dbReference type="Proteomes" id="UP001497700">
    <property type="component" value="Unassembled WGS sequence"/>
</dbReference>
<organism evidence="1 2">
    <name type="scientific">Hypoxylon rubiginosum</name>
    <dbReference type="NCBI Taxonomy" id="110542"/>
    <lineage>
        <taxon>Eukaryota</taxon>
        <taxon>Fungi</taxon>
        <taxon>Dikarya</taxon>
        <taxon>Ascomycota</taxon>
        <taxon>Pezizomycotina</taxon>
        <taxon>Sordariomycetes</taxon>
        <taxon>Xylariomycetidae</taxon>
        <taxon>Xylariales</taxon>
        <taxon>Hypoxylaceae</taxon>
        <taxon>Hypoxylon</taxon>
    </lineage>
</organism>
<reference evidence="1 2" key="1">
    <citation type="journal article" date="2022" name="New Phytol.">
        <title>Ecological generalism drives hyperdiversity of secondary metabolite gene clusters in xylarialean endophytes.</title>
        <authorList>
            <person name="Franco M.E.E."/>
            <person name="Wisecaver J.H."/>
            <person name="Arnold A.E."/>
            <person name="Ju Y.M."/>
            <person name="Slot J.C."/>
            <person name="Ahrendt S."/>
            <person name="Moore L.P."/>
            <person name="Eastman K.E."/>
            <person name="Scott K."/>
            <person name="Konkel Z."/>
            <person name="Mondo S.J."/>
            <person name="Kuo A."/>
            <person name="Hayes R.D."/>
            <person name="Haridas S."/>
            <person name="Andreopoulos B."/>
            <person name="Riley R."/>
            <person name="LaButti K."/>
            <person name="Pangilinan J."/>
            <person name="Lipzen A."/>
            <person name="Amirebrahimi M."/>
            <person name="Yan J."/>
            <person name="Adam C."/>
            <person name="Keymanesh K."/>
            <person name="Ng V."/>
            <person name="Louie K."/>
            <person name="Northen T."/>
            <person name="Drula E."/>
            <person name="Henrissat B."/>
            <person name="Hsieh H.M."/>
            <person name="Youens-Clark K."/>
            <person name="Lutzoni F."/>
            <person name="Miadlikowska J."/>
            <person name="Eastwood D.C."/>
            <person name="Hamelin R.C."/>
            <person name="Grigoriev I.V."/>
            <person name="U'Ren J.M."/>
        </authorList>
    </citation>
    <scope>NUCLEOTIDE SEQUENCE [LARGE SCALE GENOMIC DNA]</scope>
    <source>
        <strain evidence="1 2">CBS 119005</strain>
    </source>
</reference>